<dbReference type="EMBL" id="DQ155272">
    <property type="protein sequence ID" value="ABA08359.1"/>
    <property type="molecule type" value="Genomic_DNA"/>
</dbReference>
<protein>
    <submittedName>
        <fullName evidence="1">Envelope glycoprotein</fullName>
    </submittedName>
</protein>
<feature type="non-terminal residue" evidence="1">
    <location>
        <position position="1"/>
    </location>
</feature>
<sequence>RRAESTDSICEHYKQWPKTYSSNFTKHARNYVGTQTLTTNTSTKGFH</sequence>
<keyword evidence="1" id="KW-0946">Virion</keyword>
<gene>
    <name evidence="1" type="primary">env</name>
</gene>
<dbReference type="GO" id="GO:0019031">
    <property type="term" value="C:viral envelope"/>
    <property type="evidence" value="ECO:0007669"/>
    <property type="project" value="UniProtKB-KW"/>
</dbReference>
<accession>Q3LWX3</accession>
<evidence type="ECO:0000313" key="1">
    <source>
        <dbReference type="EMBL" id="ABA08359.1"/>
    </source>
</evidence>
<keyword evidence="1" id="KW-0261">Viral envelope protein</keyword>
<feature type="non-terminal residue" evidence="1">
    <location>
        <position position="47"/>
    </location>
</feature>
<organismHost>
    <name type="scientific">Homo sapiens</name>
    <name type="common">Human</name>
    <dbReference type="NCBI Taxonomy" id="9606"/>
</organismHost>
<reference evidence="1" key="1">
    <citation type="journal article" date="2008" name="AIDS Res. Hum. Retroviruses">
        <title>HIV type 1 genetic diversity in Moyale, Mandera, and Turkana based on env-C2-V3 sequences.</title>
        <authorList>
            <person name="Khamadi S.A."/>
            <person name="Lihana R.W."/>
            <person name="Mwaniki D.L."/>
            <person name="Kinyua J."/>
            <person name="Lagat N."/>
            <person name="Carter J.Y."/>
            <person name="Ichimura H."/>
            <person name="Oishi I."/>
            <person name="Okoth F.A."/>
            <person name="Ochieng W."/>
        </authorList>
    </citation>
    <scope>NUCLEOTIDE SEQUENCE</scope>
    <source>
        <strain evidence="1">MADH009</strain>
    </source>
</reference>
<proteinExistence type="predicted"/>
<name>Q3LWX3_HV1</name>
<organism evidence="1">
    <name type="scientific">Human immunodeficiency virus type 1</name>
    <name type="common">HIV-1</name>
    <dbReference type="NCBI Taxonomy" id="11676"/>
    <lineage>
        <taxon>Viruses</taxon>
        <taxon>Riboviria</taxon>
        <taxon>Pararnavirae</taxon>
        <taxon>Artverviricota</taxon>
        <taxon>Revtraviricetes</taxon>
        <taxon>Ortervirales</taxon>
        <taxon>Retroviridae</taxon>
        <taxon>Orthoretrovirinae</taxon>
        <taxon>Lentivirus</taxon>
        <taxon>Lentivirus humimdef1</taxon>
    </lineage>
</organism>